<evidence type="ECO:0000313" key="2">
    <source>
        <dbReference type="EMBL" id="ETS86745.1"/>
    </source>
</evidence>
<reference evidence="3" key="1">
    <citation type="journal article" date="2015" name="BMC Genomics">
        <title>Genomic and transcriptomic analysis of the endophytic fungus Pestalotiopsis fici reveals its lifestyle and high potential for synthesis of natural products.</title>
        <authorList>
            <person name="Wang X."/>
            <person name="Zhang X."/>
            <person name="Liu L."/>
            <person name="Xiang M."/>
            <person name="Wang W."/>
            <person name="Sun X."/>
            <person name="Che Y."/>
            <person name="Guo L."/>
            <person name="Liu G."/>
            <person name="Guo L."/>
            <person name="Wang C."/>
            <person name="Yin W.B."/>
            <person name="Stadler M."/>
            <person name="Zhang X."/>
            <person name="Liu X."/>
        </authorList>
    </citation>
    <scope>NUCLEOTIDE SEQUENCE [LARGE SCALE GENOMIC DNA]</scope>
    <source>
        <strain evidence="3">W106-1 / CGMCC3.15140</strain>
    </source>
</reference>
<feature type="compositionally biased region" description="Basic and acidic residues" evidence="1">
    <location>
        <begin position="294"/>
        <end position="313"/>
    </location>
</feature>
<dbReference type="Proteomes" id="UP000030651">
    <property type="component" value="Unassembled WGS sequence"/>
</dbReference>
<evidence type="ECO:0000313" key="3">
    <source>
        <dbReference type="Proteomes" id="UP000030651"/>
    </source>
</evidence>
<feature type="compositionally biased region" description="Low complexity" evidence="1">
    <location>
        <begin position="401"/>
        <end position="420"/>
    </location>
</feature>
<accession>W3XL97</accession>
<proteinExistence type="predicted"/>
<dbReference type="EMBL" id="KI912109">
    <property type="protein sequence ID" value="ETS86745.1"/>
    <property type="molecule type" value="Genomic_DNA"/>
</dbReference>
<dbReference type="AlphaFoldDB" id="W3XL97"/>
<feature type="region of interest" description="Disordered" evidence="1">
    <location>
        <begin position="343"/>
        <end position="429"/>
    </location>
</feature>
<feature type="region of interest" description="Disordered" evidence="1">
    <location>
        <begin position="294"/>
        <end position="315"/>
    </location>
</feature>
<feature type="compositionally biased region" description="Polar residues" evidence="1">
    <location>
        <begin position="157"/>
        <end position="176"/>
    </location>
</feature>
<feature type="compositionally biased region" description="Basic and acidic residues" evidence="1">
    <location>
        <begin position="177"/>
        <end position="194"/>
    </location>
</feature>
<dbReference type="InParanoid" id="W3XL97"/>
<dbReference type="eggNOG" id="ENOG502T4NV">
    <property type="taxonomic scope" value="Eukaryota"/>
</dbReference>
<gene>
    <name evidence="2" type="ORF">PFICI_00573</name>
</gene>
<sequence length="429" mass="47482">MRGFARPTKLEASTSDILEISAENLPLPSQTPTSPQTPANPVLRNFSYPTSITLDTRPASKPTSCLVGPTTWNQRGVICSFSPDNILRAGTVELEHKNSYLPSTNTTTQKVGVERSHPIPSVSQQDRRPIDLRPSNSFTKSTTLRENIEVGNKKHTSQGNVRAQNQSLQSHTLKTTQSERTKLVDNTSGEERTHSHSSNIAIRCRSGLLGHQRAARSLELSQLFDFDDERSRRPVSSSGAPVVKAHRKDSRLEDNQLGLKDHTVVVISPIKALRQGSRGLVMEQIRRRSITSSEELRVGRQDGAKARKGKESRGGWMSHIREWLSTSEPSTQALKNYKKEAFKRAGTSPDDPRATAKLHIPTATLPPEAIKPSGRGLDPEDVLRKETERKKRLRQSFQTIASSSGGSRSSASRHSSLSSLPFKEPREES</sequence>
<dbReference type="OrthoDB" id="4842213at2759"/>
<protein>
    <submittedName>
        <fullName evidence="2">Uncharacterized protein</fullName>
    </submittedName>
</protein>
<feature type="compositionally biased region" description="Polar residues" evidence="1">
    <location>
        <begin position="134"/>
        <end position="145"/>
    </location>
</feature>
<evidence type="ECO:0000256" key="1">
    <source>
        <dbReference type="SAM" id="MobiDB-lite"/>
    </source>
</evidence>
<dbReference type="RefSeq" id="XP_007827345.1">
    <property type="nucleotide sequence ID" value="XM_007829154.1"/>
</dbReference>
<name>W3XL97_PESFW</name>
<feature type="compositionally biased region" description="Basic and acidic residues" evidence="1">
    <location>
        <begin position="377"/>
        <end position="389"/>
    </location>
</feature>
<keyword evidence="3" id="KW-1185">Reference proteome</keyword>
<dbReference type="GeneID" id="19265586"/>
<feature type="region of interest" description="Disordered" evidence="1">
    <location>
        <begin position="101"/>
        <end position="198"/>
    </location>
</feature>
<organism evidence="2 3">
    <name type="scientific">Pestalotiopsis fici (strain W106-1 / CGMCC3.15140)</name>
    <dbReference type="NCBI Taxonomy" id="1229662"/>
    <lineage>
        <taxon>Eukaryota</taxon>
        <taxon>Fungi</taxon>
        <taxon>Dikarya</taxon>
        <taxon>Ascomycota</taxon>
        <taxon>Pezizomycotina</taxon>
        <taxon>Sordariomycetes</taxon>
        <taxon>Xylariomycetidae</taxon>
        <taxon>Amphisphaeriales</taxon>
        <taxon>Sporocadaceae</taxon>
        <taxon>Pestalotiopsis</taxon>
    </lineage>
</organism>
<feature type="compositionally biased region" description="Polar residues" evidence="1">
    <location>
        <begin position="101"/>
        <end position="110"/>
    </location>
</feature>
<dbReference type="HOGENOM" id="CLU_639516_0_0_1"/>
<dbReference type="KEGG" id="pfy:PFICI_00573"/>